<feature type="domain" description="DM2" evidence="14">
    <location>
        <begin position="900"/>
        <end position="976"/>
    </location>
</feature>
<evidence type="ECO:0000256" key="7">
    <source>
        <dbReference type="ARBA" id="ARBA00023125"/>
    </source>
</evidence>
<keyword evidence="8 16" id="KW-0413">Isomerase</keyword>
<dbReference type="Pfam" id="PF01131">
    <property type="entry name" value="Topoisom_bac"/>
    <property type="match status" value="1"/>
</dbReference>
<comment type="caution">
    <text evidence="16">The sequence shown here is derived from an EMBL/GenBank/DDBJ whole genome shotgun (WGS) entry which is preliminary data.</text>
</comment>
<dbReference type="Pfam" id="PF01751">
    <property type="entry name" value="Toprim"/>
    <property type="match status" value="1"/>
</dbReference>
<dbReference type="InterPro" id="IPR019835">
    <property type="entry name" value="SWIB_domain"/>
</dbReference>
<organism evidence="16 17">
    <name type="scientific">Limnohabitans lacus</name>
    <dbReference type="NCBI Taxonomy" id="3045173"/>
    <lineage>
        <taxon>Bacteria</taxon>
        <taxon>Pseudomonadati</taxon>
        <taxon>Pseudomonadota</taxon>
        <taxon>Betaproteobacteria</taxon>
        <taxon>Burkholderiales</taxon>
        <taxon>Comamonadaceae</taxon>
        <taxon>Limnohabitans</taxon>
    </lineage>
</organism>
<evidence type="ECO:0000256" key="2">
    <source>
        <dbReference type="ARBA" id="ARBA00009446"/>
    </source>
</evidence>
<dbReference type="InterPro" id="IPR006171">
    <property type="entry name" value="TOPRIM_dom"/>
</dbReference>
<dbReference type="Gene3D" id="2.70.20.10">
    <property type="entry name" value="Topoisomerase I, domain 3"/>
    <property type="match status" value="1"/>
</dbReference>
<dbReference type="InterPro" id="IPR023405">
    <property type="entry name" value="Topo_IA_core_domain"/>
</dbReference>
<dbReference type="NCBIfam" id="NF005829">
    <property type="entry name" value="PRK07726.1"/>
    <property type="match status" value="1"/>
</dbReference>
<dbReference type="CDD" id="cd10567">
    <property type="entry name" value="SWIB-MDM2_like"/>
    <property type="match status" value="1"/>
</dbReference>
<evidence type="ECO:0000256" key="6">
    <source>
        <dbReference type="ARBA" id="ARBA00023029"/>
    </source>
</evidence>
<reference evidence="16" key="1">
    <citation type="submission" date="2023-05" db="EMBL/GenBank/DDBJ databases">
        <title>Limnohabitans sp. strain HM2-2 Genome sequencing and assembly.</title>
        <authorList>
            <person name="Jung Y."/>
        </authorList>
    </citation>
    <scope>NUCLEOTIDE SEQUENCE</scope>
    <source>
        <strain evidence="16">HM2-2</strain>
    </source>
</reference>
<keyword evidence="4" id="KW-0479">Metal-binding</keyword>
<dbReference type="Gene3D" id="3.40.50.140">
    <property type="match status" value="1"/>
</dbReference>
<dbReference type="Proteomes" id="UP001431902">
    <property type="component" value="Unassembled WGS sequence"/>
</dbReference>
<dbReference type="InterPro" id="IPR003602">
    <property type="entry name" value="Topo_IA_DNA-bd_dom"/>
</dbReference>
<dbReference type="CDD" id="cd00186">
    <property type="entry name" value="TOP1Ac"/>
    <property type="match status" value="1"/>
</dbReference>
<dbReference type="Pfam" id="PF02201">
    <property type="entry name" value="SWIB"/>
    <property type="match status" value="1"/>
</dbReference>
<dbReference type="Gene3D" id="1.10.245.10">
    <property type="entry name" value="SWIB/MDM2 domain"/>
    <property type="match status" value="1"/>
</dbReference>
<comment type="catalytic activity">
    <reaction evidence="1">
        <text>ATP-independent breakage of single-stranded DNA, followed by passage and rejoining.</text>
        <dbReference type="EC" id="5.6.2.1"/>
    </reaction>
</comment>
<dbReference type="InterPro" id="IPR025589">
    <property type="entry name" value="Toprim_C_rpt"/>
</dbReference>
<dbReference type="InterPro" id="IPR013824">
    <property type="entry name" value="Topo_IA_cen_sub1"/>
</dbReference>
<dbReference type="InterPro" id="IPR005738">
    <property type="entry name" value="TopoIII"/>
</dbReference>
<dbReference type="PROSITE" id="PS50880">
    <property type="entry name" value="TOPRIM"/>
    <property type="match status" value="1"/>
</dbReference>
<dbReference type="SMART" id="SM00436">
    <property type="entry name" value="TOP1Bc"/>
    <property type="match status" value="1"/>
</dbReference>
<evidence type="ECO:0000256" key="10">
    <source>
        <dbReference type="ARBA" id="ARBA00031985"/>
    </source>
</evidence>
<sequence length="976" mass="107559">MKTLVIAEKPSVAQDIVRALTPVAGKFEKHDDHFESDTYVVTSAVGHLVEIQAPEQYDVKRGKWSFANLPVIPPHFDLKPVDKTKSRLSAVVKQAKRKDVSALINACDAGREGELIFRLIEQYAGGAKPLNKPVKRLWLQSMTPQAIRDGFDSLRSEQQMQGLADAARSRSEADWLVGINGTRAMTAFNSRDGGFFLTTVGRVQTPTLAVVVEREEQIRKFISRDYWEIHAEFAAAAGTYPGKWFDPKWKKEEDAEKKADRKWTAVEAQAIVNAVRGQKASVTEEATPTTQASPGLFDLTSLQREANGKFGFSAKTTLALAQSLYERHKALTYPRTDSRHLPEDYVPVAKQTFEMLADSGMRHLAPHALTALNNNYVRKIPRVFDNKKVSDHFAIIPTLQAPSGLSEAEQKLYDLVVRRFMAVFFPSAEYQVTTRISVAAGHSFKTVGKVLVKPGWLAIYGKEAANEVEDAKDGDKGQNLVPVQPGEQVGVESVEAKGLKTRPPARYSEATLLGAMEGAGKMVDDDELREAMQEKGLGTPATRAAIIEGLLNEKYMLREGRELIPTAKAFQLMTLLRGLQVEELSKPELTGEWEYKLAQMEQGKLSRATFMAEIAAMTEHIVKKAKEYDRDTVPGDYATVTTPCPNCGGVVKENYRRYTCTGTDGASEGCGFSFGKSPAGRTFEPAEVEQFMRDKKIGPLDGFRSKAGWPFVAEMALKYNEEEKNWKLEFDFGDDKKNEDTGEIVEFTDASLGACPKCGSAVHEHGSNYVCSKAVPTNEQPTPSCDFKSGQIILQQPIEREQFSKLLSTGKTDLLDKFVSNRTRRSFKAMLAWNPEEGKVSFEFEQREGGKKYPPRKTAAKKTPFGKVAVKKAATKTTAAKTPAAKKAAKTAAPKAPRKAAVGTLKPSASLAAVIGDGTYARTEVVKKIWDYIKANGLQDPADKRSIKADGKLQAVFGKDQATMFELAGIIGKHLS</sequence>
<dbReference type="SMART" id="SM00437">
    <property type="entry name" value="TOP1Ac"/>
    <property type="match status" value="1"/>
</dbReference>
<evidence type="ECO:0000256" key="3">
    <source>
        <dbReference type="ARBA" id="ARBA00012891"/>
    </source>
</evidence>
<evidence type="ECO:0000256" key="9">
    <source>
        <dbReference type="ARBA" id="ARBA00030003"/>
    </source>
</evidence>
<dbReference type="SUPFAM" id="SSF47592">
    <property type="entry name" value="SWIB/MDM2 domain"/>
    <property type="match status" value="1"/>
</dbReference>
<dbReference type="PROSITE" id="PS00396">
    <property type="entry name" value="TOPO_IA_1"/>
    <property type="match status" value="1"/>
</dbReference>
<dbReference type="PANTHER" id="PTHR11390">
    <property type="entry name" value="PROKARYOTIC DNA TOPOISOMERASE"/>
    <property type="match status" value="1"/>
</dbReference>
<comment type="similarity">
    <text evidence="2">Belongs to the type IA topoisomerase family.</text>
</comment>
<dbReference type="InterPro" id="IPR023406">
    <property type="entry name" value="Topo_IA_AS"/>
</dbReference>
<evidence type="ECO:0000256" key="1">
    <source>
        <dbReference type="ARBA" id="ARBA00000213"/>
    </source>
</evidence>
<dbReference type="NCBIfam" id="NF011313">
    <property type="entry name" value="PRK14724.1"/>
    <property type="match status" value="1"/>
</dbReference>
<dbReference type="SUPFAM" id="SSF56712">
    <property type="entry name" value="Prokaryotic type I DNA topoisomerase"/>
    <property type="match status" value="1"/>
</dbReference>
<keyword evidence="5" id="KW-0460">Magnesium</keyword>
<dbReference type="RefSeq" id="WP_283223383.1">
    <property type="nucleotide sequence ID" value="NZ_JASGBH010000002.1"/>
</dbReference>
<keyword evidence="17" id="KW-1185">Reference proteome</keyword>
<evidence type="ECO:0000313" key="16">
    <source>
        <dbReference type="EMBL" id="MDI9232983.1"/>
    </source>
</evidence>
<protein>
    <recommendedName>
        <fullName evidence="3">DNA topoisomerase</fullName>
        <ecNumber evidence="3">5.6.2.1</ecNumber>
    </recommendedName>
    <alternativeName>
        <fullName evidence="12">Omega-protein</fullName>
    </alternativeName>
    <alternativeName>
        <fullName evidence="11">Relaxing enzyme</fullName>
    </alternativeName>
    <alternativeName>
        <fullName evidence="9">Swivelase</fullName>
    </alternativeName>
    <alternativeName>
        <fullName evidence="10">Untwisting enzyme</fullName>
    </alternativeName>
</protein>
<dbReference type="EMBL" id="JASGBH010000002">
    <property type="protein sequence ID" value="MDI9232983.1"/>
    <property type="molecule type" value="Genomic_DNA"/>
</dbReference>
<dbReference type="SMART" id="SM00151">
    <property type="entry name" value="SWIB"/>
    <property type="match status" value="1"/>
</dbReference>
<proteinExistence type="inferred from homology"/>
<dbReference type="Pfam" id="PF13342">
    <property type="entry name" value="Toprim_Crpt"/>
    <property type="match status" value="2"/>
</dbReference>
<keyword evidence="7" id="KW-0238">DNA-binding</keyword>
<dbReference type="PANTHER" id="PTHR11390:SF21">
    <property type="entry name" value="DNA TOPOISOMERASE 3-ALPHA"/>
    <property type="match status" value="1"/>
</dbReference>
<gene>
    <name evidence="16" type="ORF">QLQ16_03945</name>
</gene>
<dbReference type="PRINTS" id="PR00417">
    <property type="entry name" value="PRTPISMRASEI"/>
</dbReference>
<dbReference type="InterPro" id="IPR036885">
    <property type="entry name" value="SWIB_MDM2_dom_sf"/>
</dbReference>
<dbReference type="InterPro" id="IPR000380">
    <property type="entry name" value="Topo_IA"/>
</dbReference>
<dbReference type="InterPro" id="IPR013497">
    <property type="entry name" value="Topo_IA_cen"/>
</dbReference>
<feature type="domain" description="Topo IA-type catalytic" evidence="15">
    <location>
        <begin position="160"/>
        <end position="622"/>
    </location>
</feature>
<dbReference type="NCBIfam" id="TIGR01056">
    <property type="entry name" value="topB"/>
    <property type="match status" value="1"/>
</dbReference>
<dbReference type="InterPro" id="IPR013826">
    <property type="entry name" value="Topo_IA_cen_sub3"/>
</dbReference>
<keyword evidence="6" id="KW-0799">Topoisomerase</keyword>
<evidence type="ECO:0000256" key="11">
    <source>
        <dbReference type="ARBA" id="ARBA00032235"/>
    </source>
</evidence>
<dbReference type="Gene3D" id="1.10.290.10">
    <property type="entry name" value="Topoisomerase I, domain 4"/>
    <property type="match status" value="1"/>
</dbReference>
<dbReference type="Gene3D" id="1.10.460.10">
    <property type="entry name" value="Topoisomerase I, domain 2"/>
    <property type="match status" value="1"/>
</dbReference>
<evidence type="ECO:0000313" key="17">
    <source>
        <dbReference type="Proteomes" id="UP001431902"/>
    </source>
</evidence>
<dbReference type="PROSITE" id="PS52039">
    <property type="entry name" value="TOPO_IA_2"/>
    <property type="match status" value="1"/>
</dbReference>
<evidence type="ECO:0000256" key="12">
    <source>
        <dbReference type="ARBA" id="ARBA00032877"/>
    </source>
</evidence>
<evidence type="ECO:0000259" key="15">
    <source>
        <dbReference type="PROSITE" id="PS52039"/>
    </source>
</evidence>
<dbReference type="GO" id="GO:0003917">
    <property type="term" value="F:DNA topoisomerase type I (single strand cut, ATP-independent) activity"/>
    <property type="evidence" value="ECO:0007669"/>
    <property type="project" value="UniProtKB-EC"/>
</dbReference>
<dbReference type="InterPro" id="IPR034144">
    <property type="entry name" value="TOPRIM_TopoIII"/>
</dbReference>
<evidence type="ECO:0000259" key="13">
    <source>
        <dbReference type="PROSITE" id="PS50880"/>
    </source>
</evidence>
<dbReference type="InterPro" id="IPR003601">
    <property type="entry name" value="Topo_IA_2"/>
</dbReference>
<accession>A0ABT6X4Q5</accession>
<dbReference type="SMART" id="SM00493">
    <property type="entry name" value="TOPRIM"/>
    <property type="match status" value="1"/>
</dbReference>
<dbReference type="NCBIfam" id="NF006032">
    <property type="entry name" value="PRK08173.1"/>
    <property type="match status" value="1"/>
</dbReference>
<name>A0ABT6X4Q5_9BURK</name>
<evidence type="ECO:0000256" key="5">
    <source>
        <dbReference type="ARBA" id="ARBA00022842"/>
    </source>
</evidence>
<dbReference type="InterPro" id="IPR003121">
    <property type="entry name" value="SWIB_MDM2_domain"/>
</dbReference>
<dbReference type="EC" id="5.6.2.1" evidence="3"/>
<evidence type="ECO:0000256" key="8">
    <source>
        <dbReference type="ARBA" id="ARBA00023235"/>
    </source>
</evidence>
<evidence type="ECO:0000256" key="4">
    <source>
        <dbReference type="ARBA" id="ARBA00022723"/>
    </source>
</evidence>
<dbReference type="InterPro" id="IPR013825">
    <property type="entry name" value="Topo_IA_cen_sub2"/>
</dbReference>
<feature type="domain" description="Toprim" evidence="13">
    <location>
        <begin position="2"/>
        <end position="143"/>
    </location>
</feature>
<dbReference type="CDD" id="cd03362">
    <property type="entry name" value="TOPRIM_TopoIA_TopoIII"/>
    <property type="match status" value="1"/>
</dbReference>
<evidence type="ECO:0000259" key="14">
    <source>
        <dbReference type="PROSITE" id="PS51925"/>
    </source>
</evidence>
<dbReference type="PROSITE" id="PS51925">
    <property type="entry name" value="SWIB_MDM2"/>
    <property type="match status" value="1"/>
</dbReference>